<dbReference type="EMBL" id="FRBX01000006">
    <property type="protein sequence ID" value="SHN09371.1"/>
    <property type="molecule type" value="Genomic_DNA"/>
</dbReference>
<reference evidence="2 3" key="1">
    <citation type="submission" date="2016-11" db="EMBL/GenBank/DDBJ databases">
        <authorList>
            <person name="Varghese N."/>
            <person name="Submissions S."/>
        </authorList>
    </citation>
    <scope>NUCLEOTIDE SEQUENCE [LARGE SCALE GENOMIC DNA]</scope>
    <source>
        <strain evidence="2 3">DSM 6368</strain>
    </source>
</reference>
<keyword evidence="3" id="KW-1185">Reference proteome</keyword>
<dbReference type="InterPro" id="IPR022385">
    <property type="entry name" value="Rhs_assc_core"/>
</dbReference>
<accession>A0ABY1J861</accession>
<dbReference type="NCBIfam" id="TIGR03696">
    <property type="entry name" value="Rhs_assc_core"/>
    <property type="match status" value="1"/>
</dbReference>
<evidence type="ECO:0000313" key="3">
    <source>
        <dbReference type="Proteomes" id="UP000184216"/>
    </source>
</evidence>
<evidence type="ECO:0000259" key="1">
    <source>
        <dbReference type="Pfam" id="PF15528"/>
    </source>
</evidence>
<comment type="caution">
    <text evidence="2">The sequence shown here is derived from an EMBL/GenBank/DDBJ whole genome shotgun (WGS) entry which is preliminary data.</text>
</comment>
<evidence type="ECO:0000313" key="2">
    <source>
        <dbReference type="EMBL" id="SHN09371.1"/>
    </source>
</evidence>
<feature type="domain" description="Bacterial toxin 23" evidence="1">
    <location>
        <begin position="112"/>
        <end position="303"/>
    </location>
</feature>
<name>A0ABY1J861_9FLAO</name>
<proteinExistence type="predicted"/>
<dbReference type="Gene3D" id="2.180.10.10">
    <property type="entry name" value="RHS repeat-associated core"/>
    <property type="match status" value="1"/>
</dbReference>
<sequence>MLVPNRHQDSKEYRYGFQGQEKDDEIRGGDGNSLNYTFRMHDARIGRFFAMDPLTKKYPYLTPYQFSSNQPIHAKELEGCESAAEIKPYVGVSLNWGSNNKSISLTGHTTGNIGNWQGSVGGSVTLYEQFYNTGKGGFEFKASVLGGFNDGRLNVTLGTNYFRGAGGMAEFGQRTGILNFGIGKFNFSYENDGFPFQKIGLSDGHDSHRSAAVKINWGQFSGGFNLFTGYRDNYKGDEEKVSDGLNFGPTIGKFGEKMPYGYVIETGKPYRFGAAFLSYGSTKIGIESDRYIRHAIQDNWAHDMSTPNTRQPGFRSLTDDIKPFFQFKDNGDSTSPKFTLYDY</sequence>
<gene>
    <name evidence="2" type="ORF">SAMN05444387_4059</name>
</gene>
<dbReference type="Proteomes" id="UP000184216">
    <property type="component" value="Unassembled WGS sequence"/>
</dbReference>
<dbReference type="Pfam" id="PF15528">
    <property type="entry name" value="Ntox23"/>
    <property type="match status" value="1"/>
</dbReference>
<protein>
    <submittedName>
        <fullName evidence="2">RHS repeat-associated core domain-containing protein</fullName>
    </submittedName>
</protein>
<dbReference type="InterPro" id="IPR029115">
    <property type="entry name" value="Ntox23"/>
</dbReference>
<organism evidence="2 3">
    <name type="scientific">Flavobacterium pectinovorum</name>
    <dbReference type="NCBI Taxonomy" id="29533"/>
    <lineage>
        <taxon>Bacteria</taxon>
        <taxon>Pseudomonadati</taxon>
        <taxon>Bacteroidota</taxon>
        <taxon>Flavobacteriia</taxon>
        <taxon>Flavobacteriales</taxon>
        <taxon>Flavobacteriaceae</taxon>
        <taxon>Flavobacterium</taxon>
    </lineage>
</organism>